<comment type="caution">
    <text evidence="16">The sequence shown here is derived from an EMBL/GenBank/DDBJ whole genome shotgun (WGS) entry which is preliminary data.</text>
</comment>
<dbReference type="PRINTS" id="PR00370">
    <property type="entry name" value="FMOXYGENASE"/>
</dbReference>
<evidence type="ECO:0000256" key="6">
    <source>
        <dbReference type="ARBA" id="ARBA00022857"/>
    </source>
</evidence>
<keyword evidence="5" id="KW-0274">FAD</keyword>
<gene>
    <name evidence="16" type="ORF">BEK98_43870</name>
</gene>
<evidence type="ECO:0000256" key="15">
    <source>
        <dbReference type="ARBA" id="ARBA00069832"/>
    </source>
</evidence>
<comment type="catalytic activity">
    <reaction evidence="11">
        <text>3,4-dihydroxybenzoate + bromide + NADPH + O2 + 2 H(+) = 3-bromo-4,5-dihydroxybenzoate + NADP(+) + 2 H2O</text>
        <dbReference type="Rhea" id="RHEA:56372"/>
        <dbReference type="ChEBI" id="CHEBI:15377"/>
        <dbReference type="ChEBI" id="CHEBI:15378"/>
        <dbReference type="ChEBI" id="CHEBI:15379"/>
        <dbReference type="ChEBI" id="CHEBI:15858"/>
        <dbReference type="ChEBI" id="CHEBI:36241"/>
        <dbReference type="ChEBI" id="CHEBI:57783"/>
        <dbReference type="ChEBI" id="CHEBI:58349"/>
        <dbReference type="ChEBI" id="CHEBI:140211"/>
    </reaction>
    <physiologicalReaction direction="left-to-right" evidence="11">
        <dbReference type="Rhea" id="RHEA:56373"/>
    </physiologicalReaction>
</comment>
<reference evidence="16 17" key="1">
    <citation type="submission" date="2016-07" db="EMBL/GenBank/DDBJ databases">
        <title>Draft genome of Streptomyces diastatochromogenes.</title>
        <authorList>
            <person name="Podduturi R."/>
            <person name="Lukassen M.B."/>
            <person name="Clausen N."/>
            <person name="Nielsen J.L."/>
            <person name="Jorgensen N.O."/>
        </authorList>
    </citation>
    <scope>NUCLEOTIDE SEQUENCE [LARGE SCALE GENOMIC DNA]</scope>
    <source>
        <strain evidence="16 17">DSM 40608</strain>
    </source>
</reference>
<comment type="catalytic activity">
    <reaction evidence="10">
        <text>bromide + 4-hydroxybenzoate + NADPH + O2 + 2 H(+) = 3-bromo-4-hydroxybenzoate + NADP(+) + 2 H2O</text>
        <dbReference type="Rhea" id="RHEA:56352"/>
        <dbReference type="ChEBI" id="CHEBI:15377"/>
        <dbReference type="ChEBI" id="CHEBI:15378"/>
        <dbReference type="ChEBI" id="CHEBI:15379"/>
        <dbReference type="ChEBI" id="CHEBI:15858"/>
        <dbReference type="ChEBI" id="CHEBI:17879"/>
        <dbReference type="ChEBI" id="CHEBI:57783"/>
        <dbReference type="ChEBI" id="CHEBI:58349"/>
        <dbReference type="ChEBI" id="CHEBI:140203"/>
    </reaction>
    <physiologicalReaction direction="left-to-right" evidence="10">
        <dbReference type="Rhea" id="RHEA:56353"/>
    </physiologicalReaction>
</comment>
<comment type="similarity">
    <text evidence="3">Belongs to the FAD-binding monooxygenase family.</text>
</comment>
<dbReference type="EMBL" id="MCGQ01000073">
    <property type="protein sequence ID" value="OXY87425.1"/>
    <property type="molecule type" value="Genomic_DNA"/>
</dbReference>
<comment type="similarity">
    <text evidence="2">Belongs to the FMO family.</text>
</comment>
<dbReference type="AlphaFoldDB" id="A0A233RVK2"/>
<feature type="non-terminal residue" evidence="16">
    <location>
        <position position="454"/>
    </location>
</feature>
<evidence type="ECO:0000256" key="7">
    <source>
        <dbReference type="ARBA" id="ARBA00023002"/>
    </source>
</evidence>
<dbReference type="Gene3D" id="3.50.50.60">
    <property type="entry name" value="FAD/NAD(P)-binding domain"/>
    <property type="match status" value="1"/>
</dbReference>
<evidence type="ECO:0000313" key="17">
    <source>
        <dbReference type="Proteomes" id="UP000215483"/>
    </source>
</evidence>
<evidence type="ECO:0000256" key="2">
    <source>
        <dbReference type="ARBA" id="ARBA00009183"/>
    </source>
</evidence>
<dbReference type="SUPFAM" id="SSF51905">
    <property type="entry name" value="FAD/NAD(P)-binding domain"/>
    <property type="match status" value="1"/>
</dbReference>
<dbReference type="FunFam" id="3.50.50.60:FF:000023">
    <property type="entry name" value="Dimethylaniline monooxygenase [N-oxide-forming]"/>
    <property type="match status" value="1"/>
</dbReference>
<dbReference type="GO" id="GO:0004499">
    <property type="term" value="F:N,N-dimethylaniline monooxygenase activity"/>
    <property type="evidence" value="ECO:0007669"/>
    <property type="project" value="InterPro"/>
</dbReference>
<evidence type="ECO:0000256" key="14">
    <source>
        <dbReference type="ARBA" id="ARBA00066870"/>
    </source>
</evidence>
<comment type="catalytic activity">
    <reaction evidence="8">
        <text>3-bromo-4-hydroxybenzoate + bromide + NADPH + O2 + 3 H(+) = 2,4-dibromophenol + CO2 + NADP(+) + 2 H2O</text>
        <dbReference type="Rhea" id="RHEA:56356"/>
        <dbReference type="ChEBI" id="CHEBI:15377"/>
        <dbReference type="ChEBI" id="CHEBI:15378"/>
        <dbReference type="ChEBI" id="CHEBI:15379"/>
        <dbReference type="ChEBI" id="CHEBI:15858"/>
        <dbReference type="ChEBI" id="CHEBI:16526"/>
        <dbReference type="ChEBI" id="CHEBI:34238"/>
        <dbReference type="ChEBI" id="CHEBI:57783"/>
        <dbReference type="ChEBI" id="CHEBI:58349"/>
        <dbReference type="ChEBI" id="CHEBI:140203"/>
    </reaction>
    <physiologicalReaction direction="left-to-right" evidence="8">
        <dbReference type="Rhea" id="RHEA:56357"/>
    </physiologicalReaction>
</comment>
<comment type="catalytic activity">
    <reaction evidence="13">
        <text>2 bromide + 4-hydroxybenzoate + 2 NADPH + 2 O2 + 5 H(+) = 2,4-dibromophenol + CO2 + 2 NADP(+) + 4 H2O</text>
        <dbReference type="Rhea" id="RHEA:56348"/>
        <dbReference type="ChEBI" id="CHEBI:15377"/>
        <dbReference type="ChEBI" id="CHEBI:15378"/>
        <dbReference type="ChEBI" id="CHEBI:15379"/>
        <dbReference type="ChEBI" id="CHEBI:15858"/>
        <dbReference type="ChEBI" id="CHEBI:16526"/>
        <dbReference type="ChEBI" id="CHEBI:17879"/>
        <dbReference type="ChEBI" id="CHEBI:34238"/>
        <dbReference type="ChEBI" id="CHEBI:57783"/>
        <dbReference type="ChEBI" id="CHEBI:58349"/>
        <dbReference type="EC" id="1.14.19.55"/>
    </reaction>
    <physiologicalReaction direction="left-to-right" evidence="13">
        <dbReference type="Rhea" id="RHEA:56349"/>
    </physiologicalReaction>
</comment>
<dbReference type="EC" id="1.14.19.55" evidence="14"/>
<dbReference type="PIRSF" id="PIRSF000332">
    <property type="entry name" value="FMO"/>
    <property type="match status" value="1"/>
</dbReference>
<dbReference type="InterPro" id="IPR050346">
    <property type="entry name" value="FMO-like"/>
</dbReference>
<comment type="cofactor">
    <cofactor evidence="1">
        <name>FAD</name>
        <dbReference type="ChEBI" id="CHEBI:57692"/>
    </cofactor>
</comment>
<evidence type="ECO:0000256" key="11">
    <source>
        <dbReference type="ARBA" id="ARBA00051726"/>
    </source>
</evidence>
<dbReference type="GO" id="GO:0050661">
    <property type="term" value="F:NADP binding"/>
    <property type="evidence" value="ECO:0007669"/>
    <property type="project" value="InterPro"/>
</dbReference>
<dbReference type="InterPro" id="IPR036188">
    <property type="entry name" value="FAD/NAD-bd_sf"/>
</dbReference>
<dbReference type="RefSeq" id="WP_244202261.1">
    <property type="nucleotide sequence ID" value="NZ_MCGQ01000073.1"/>
</dbReference>
<evidence type="ECO:0000256" key="12">
    <source>
        <dbReference type="ARBA" id="ARBA00052183"/>
    </source>
</evidence>
<dbReference type="Pfam" id="PF00743">
    <property type="entry name" value="FMO-like"/>
    <property type="match status" value="1"/>
</dbReference>
<dbReference type="InterPro" id="IPR020946">
    <property type="entry name" value="Flavin_mOase-like"/>
</dbReference>
<dbReference type="PANTHER" id="PTHR23023">
    <property type="entry name" value="DIMETHYLANILINE MONOOXYGENASE"/>
    <property type="match status" value="1"/>
</dbReference>
<comment type="catalytic activity">
    <reaction evidence="9">
        <text>3-bromo-4,5-dihydroxybenzoate + bromide + NADPH + O2 + 3 H(+) = 3,5-dibromobenzene-1,2-diol + CO2 + NADP(+) + 2 H2O</text>
        <dbReference type="Rhea" id="RHEA:56376"/>
        <dbReference type="ChEBI" id="CHEBI:15377"/>
        <dbReference type="ChEBI" id="CHEBI:15378"/>
        <dbReference type="ChEBI" id="CHEBI:15379"/>
        <dbReference type="ChEBI" id="CHEBI:15858"/>
        <dbReference type="ChEBI" id="CHEBI:16526"/>
        <dbReference type="ChEBI" id="CHEBI:57783"/>
        <dbReference type="ChEBI" id="CHEBI:58349"/>
        <dbReference type="ChEBI" id="CHEBI:140211"/>
        <dbReference type="ChEBI" id="CHEBI:140214"/>
    </reaction>
    <physiologicalReaction direction="left-to-right" evidence="9">
        <dbReference type="Rhea" id="RHEA:56377"/>
    </physiologicalReaction>
</comment>
<comment type="catalytic activity">
    <reaction evidence="12">
        <text>3,4-dihydroxybenzoate + 2 bromide + 2 NADPH + 2 O2 + 5 H(+) = 3,5-dibromobenzene-1,2-diol + CO2 + 2 NADP(+) + 4 H2O</text>
        <dbReference type="Rhea" id="RHEA:56368"/>
        <dbReference type="ChEBI" id="CHEBI:15377"/>
        <dbReference type="ChEBI" id="CHEBI:15378"/>
        <dbReference type="ChEBI" id="CHEBI:15379"/>
        <dbReference type="ChEBI" id="CHEBI:15858"/>
        <dbReference type="ChEBI" id="CHEBI:16526"/>
        <dbReference type="ChEBI" id="CHEBI:36241"/>
        <dbReference type="ChEBI" id="CHEBI:57783"/>
        <dbReference type="ChEBI" id="CHEBI:58349"/>
        <dbReference type="ChEBI" id="CHEBI:140214"/>
        <dbReference type="EC" id="1.14.19.55"/>
    </reaction>
    <physiologicalReaction direction="left-to-right" evidence="12">
        <dbReference type="Rhea" id="RHEA:56369"/>
    </physiologicalReaction>
</comment>
<evidence type="ECO:0000256" key="3">
    <source>
        <dbReference type="ARBA" id="ARBA00010139"/>
    </source>
</evidence>
<evidence type="ECO:0000256" key="4">
    <source>
        <dbReference type="ARBA" id="ARBA00022630"/>
    </source>
</evidence>
<evidence type="ECO:0000256" key="1">
    <source>
        <dbReference type="ARBA" id="ARBA00001974"/>
    </source>
</evidence>
<keyword evidence="7" id="KW-0560">Oxidoreductase</keyword>
<keyword evidence="6" id="KW-0521">NADP</keyword>
<dbReference type="InterPro" id="IPR000960">
    <property type="entry name" value="Flavin_mOase"/>
</dbReference>
<name>A0A233RVK2_STRDA</name>
<sequence>MTTHALRAPVHAELPVAIIGAGPAGLSAARALKRLEIPYVQFERHSDVGGIWDIDNPGSPMYRSAHFISSRGKSGFFDYPMPEDFADYPSREQILRYTRSFADEFGLREAIRFDTAVSSVEQDEDGAWTVLTSTGATRARAVICCSGVNWDARTPDVPGDFGGRTMHSVEYVDPSLFRGKRVLVVGLGNSGADIACDAAANADAAFISTRRGYHFVPKHVFGMPADETEWLPIWAERLVYGVVRRVMVGDVSRWGLHRPDHRLFESHPLLNTQLLHYLQHGEVTAKPDIARFDGAEVVFADGSRERIDLVLFATGYDMTIPYVPADCFSWKGGRPQMYLNAFSRERHNLFGLGYLEVNSSAYTLFDRISHVMAQYLHDQVNRPDRAGKFERLIREDRPDLSGGIKFVGSDRHAAYIEVRAYKKYLRTLSKRLGWSGLTLGWFDAVRVAPSQGQP</sequence>
<evidence type="ECO:0000256" key="5">
    <source>
        <dbReference type="ARBA" id="ARBA00022827"/>
    </source>
</evidence>
<evidence type="ECO:0000256" key="13">
    <source>
        <dbReference type="ARBA" id="ARBA00052260"/>
    </source>
</evidence>
<proteinExistence type="inferred from homology"/>
<evidence type="ECO:0000256" key="10">
    <source>
        <dbReference type="ARBA" id="ARBA00051354"/>
    </source>
</evidence>
<keyword evidence="4" id="KW-0285">Flavoprotein</keyword>
<protein>
    <recommendedName>
        <fullName evidence="15">4-hydroxybenzoate brominase (decarboxylating)</fullName>
        <ecNumber evidence="14">1.14.19.55</ecNumber>
    </recommendedName>
</protein>
<evidence type="ECO:0000313" key="16">
    <source>
        <dbReference type="EMBL" id="OXY87425.1"/>
    </source>
</evidence>
<keyword evidence="17" id="KW-1185">Reference proteome</keyword>
<dbReference type="GO" id="GO:0050660">
    <property type="term" value="F:flavin adenine dinucleotide binding"/>
    <property type="evidence" value="ECO:0007669"/>
    <property type="project" value="InterPro"/>
</dbReference>
<dbReference type="Proteomes" id="UP000215483">
    <property type="component" value="Unassembled WGS sequence"/>
</dbReference>
<accession>A0A233RVK2</accession>
<evidence type="ECO:0000256" key="9">
    <source>
        <dbReference type="ARBA" id="ARBA00050583"/>
    </source>
</evidence>
<organism evidence="16 17">
    <name type="scientific">Streptomyces diastatochromogenes</name>
    <dbReference type="NCBI Taxonomy" id="42236"/>
    <lineage>
        <taxon>Bacteria</taxon>
        <taxon>Bacillati</taxon>
        <taxon>Actinomycetota</taxon>
        <taxon>Actinomycetes</taxon>
        <taxon>Kitasatosporales</taxon>
        <taxon>Streptomycetaceae</taxon>
        <taxon>Streptomyces</taxon>
    </lineage>
</organism>
<evidence type="ECO:0000256" key="8">
    <source>
        <dbReference type="ARBA" id="ARBA00050194"/>
    </source>
</evidence>